<proteinExistence type="predicted"/>
<evidence type="ECO:0000256" key="1">
    <source>
        <dbReference type="SAM" id="SignalP"/>
    </source>
</evidence>
<organism evidence="3 4">
    <name type="scientific">Hominilimicola fabiformis</name>
    <dbReference type="NCBI Taxonomy" id="2885356"/>
    <lineage>
        <taxon>Bacteria</taxon>
        <taxon>Bacillati</taxon>
        <taxon>Bacillota</taxon>
        <taxon>Clostridia</taxon>
        <taxon>Eubacteriales</taxon>
        <taxon>Oscillospiraceae</taxon>
        <taxon>Hominilimicola</taxon>
    </lineage>
</organism>
<dbReference type="SUPFAM" id="SSF55383">
    <property type="entry name" value="Copper amine oxidase, domain N"/>
    <property type="match status" value="1"/>
</dbReference>
<feature type="domain" description="Copper amine oxidase-like N-terminal" evidence="2">
    <location>
        <begin position="58"/>
        <end position="105"/>
    </location>
</feature>
<reference evidence="3 4" key="1">
    <citation type="submission" date="2021-10" db="EMBL/GenBank/DDBJ databases">
        <title>Anaerobic single-cell dispensing facilitates the cultivation of human gut bacteria.</title>
        <authorList>
            <person name="Afrizal A."/>
        </authorList>
    </citation>
    <scope>NUCLEOTIDE SEQUENCE [LARGE SCALE GENOMIC DNA]</scope>
    <source>
        <strain evidence="3 4">CLA-AA-H232</strain>
    </source>
</reference>
<gene>
    <name evidence="3" type="ORF">LKE05_03745</name>
</gene>
<evidence type="ECO:0000313" key="4">
    <source>
        <dbReference type="Proteomes" id="UP001198242"/>
    </source>
</evidence>
<protein>
    <submittedName>
        <fullName evidence="3">Copper amine oxidase N-terminal domain-containing protein</fullName>
    </submittedName>
</protein>
<dbReference type="AlphaFoldDB" id="A0AAE3DXQ6"/>
<dbReference type="RefSeq" id="WP_308455959.1">
    <property type="nucleotide sequence ID" value="NZ_JAJEQM010000003.1"/>
</dbReference>
<dbReference type="Proteomes" id="UP001198242">
    <property type="component" value="Unassembled WGS sequence"/>
</dbReference>
<keyword evidence="1" id="KW-0732">Signal</keyword>
<dbReference type="Pfam" id="PF07833">
    <property type="entry name" value="Cu_amine_oxidN1"/>
    <property type="match status" value="1"/>
</dbReference>
<name>A0AAE3DXQ6_9FIRM</name>
<evidence type="ECO:0000313" key="3">
    <source>
        <dbReference type="EMBL" id="MCC2209912.1"/>
    </source>
</evidence>
<sequence>MKKDFVKGIAVGCALSMAIGGASALADTYRKFLEVAYTDIKVVVNGKPTTPRDSDGTPVKPFISSGTTYLPVRSISNALGQNVDWDSDTSTIYIGDKLETDKVNMAEIEPVEGTHILNSSSATFPLRQVTIVPDNRFAPYSSTLFILDGKYSSLEGLFAVPDRDNDDDINAVQFINEDTDEVLATVSNKRLEKAVDVKVNLIGVDKLRVKAGRISDDNNFEFGYNGGYLYNLYLTPITQK</sequence>
<evidence type="ECO:0000259" key="2">
    <source>
        <dbReference type="Pfam" id="PF07833"/>
    </source>
</evidence>
<dbReference type="InterPro" id="IPR012854">
    <property type="entry name" value="Cu_amine_oxidase-like_N"/>
</dbReference>
<keyword evidence="4" id="KW-1185">Reference proteome</keyword>
<dbReference type="EMBL" id="JAJEQM010000003">
    <property type="protein sequence ID" value="MCC2209912.1"/>
    <property type="molecule type" value="Genomic_DNA"/>
</dbReference>
<feature type="signal peptide" evidence="1">
    <location>
        <begin position="1"/>
        <end position="24"/>
    </location>
</feature>
<dbReference type="InterPro" id="IPR036582">
    <property type="entry name" value="Mao_N_sf"/>
</dbReference>
<accession>A0AAE3DXQ6</accession>
<dbReference type="Gene3D" id="3.30.457.10">
    <property type="entry name" value="Copper amine oxidase-like, N-terminal domain"/>
    <property type="match status" value="1"/>
</dbReference>
<feature type="chain" id="PRO_5042212777" evidence="1">
    <location>
        <begin position="25"/>
        <end position="240"/>
    </location>
</feature>
<comment type="caution">
    <text evidence="3">The sequence shown here is derived from an EMBL/GenBank/DDBJ whole genome shotgun (WGS) entry which is preliminary data.</text>
</comment>